<evidence type="ECO:0000313" key="2">
    <source>
        <dbReference type="Proteomes" id="UP000243975"/>
    </source>
</evidence>
<dbReference type="PANTHER" id="PTHR15835">
    <property type="entry name" value="NUCLEAR-INTERACTING PARTNER OF ALK"/>
    <property type="match status" value="1"/>
</dbReference>
<feature type="non-terminal residue" evidence="1">
    <location>
        <position position="1"/>
    </location>
</feature>
<dbReference type="AlphaFoldDB" id="A0A124SB69"/>
<proteinExistence type="predicted"/>
<gene>
    <name evidence="1" type="ORF">Ccrd_008296</name>
</gene>
<dbReference type="PANTHER" id="PTHR15835:SF6">
    <property type="entry name" value="ZINC FINGER C3HC-TYPE PROTEIN 1"/>
    <property type="match status" value="1"/>
</dbReference>
<dbReference type="Gramene" id="KVH89711">
    <property type="protein sequence ID" value="KVH89711"/>
    <property type="gene ID" value="Ccrd_008296"/>
</dbReference>
<dbReference type="GO" id="GO:0005634">
    <property type="term" value="C:nucleus"/>
    <property type="evidence" value="ECO:0007669"/>
    <property type="project" value="TreeGrafter"/>
</dbReference>
<reference evidence="1 2" key="1">
    <citation type="journal article" date="2016" name="Sci. Rep.">
        <title>The genome sequence of the outbreeding globe artichoke constructed de novo incorporating a phase-aware low-pass sequencing strategy of F1 progeny.</title>
        <authorList>
            <person name="Scaglione D."/>
            <person name="Reyes-Chin-Wo S."/>
            <person name="Acquadro A."/>
            <person name="Froenicke L."/>
            <person name="Portis E."/>
            <person name="Beitel C."/>
            <person name="Tirone M."/>
            <person name="Mauro R."/>
            <person name="Lo Monaco A."/>
            <person name="Mauromicale G."/>
            <person name="Faccioli P."/>
            <person name="Cattivelli L."/>
            <person name="Rieseberg L."/>
            <person name="Michelmore R."/>
            <person name="Lanteri S."/>
        </authorList>
    </citation>
    <scope>NUCLEOTIDE SEQUENCE [LARGE SCALE GENOMIC DNA]</scope>
    <source>
        <strain evidence="1">2C</strain>
    </source>
</reference>
<dbReference type="EMBL" id="LEKV01005159">
    <property type="protein sequence ID" value="KVH89711.1"/>
    <property type="molecule type" value="Genomic_DNA"/>
</dbReference>
<organism evidence="1 2">
    <name type="scientific">Cynara cardunculus var. scolymus</name>
    <name type="common">Globe artichoke</name>
    <name type="synonym">Cynara scolymus</name>
    <dbReference type="NCBI Taxonomy" id="59895"/>
    <lineage>
        <taxon>Eukaryota</taxon>
        <taxon>Viridiplantae</taxon>
        <taxon>Streptophyta</taxon>
        <taxon>Embryophyta</taxon>
        <taxon>Tracheophyta</taxon>
        <taxon>Spermatophyta</taxon>
        <taxon>Magnoliopsida</taxon>
        <taxon>eudicotyledons</taxon>
        <taxon>Gunneridae</taxon>
        <taxon>Pentapetalae</taxon>
        <taxon>asterids</taxon>
        <taxon>campanulids</taxon>
        <taxon>Asterales</taxon>
        <taxon>Asteraceae</taxon>
        <taxon>Carduoideae</taxon>
        <taxon>Cardueae</taxon>
        <taxon>Carduinae</taxon>
        <taxon>Cynara</taxon>
    </lineage>
</organism>
<comment type="caution">
    <text evidence="1">The sequence shown here is derived from an EMBL/GenBank/DDBJ whole genome shotgun (WGS) entry which is preliminary data.</text>
</comment>
<protein>
    <submittedName>
        <fullName evidence="1">Uncharacterized protein</fullName>
    </submittedName>
</protein>
<dbReference type="Proteomes" id="UP000243975">
    <property type="component" value="Unassembled WGS sequence"/>
</dbReference>
<dbReference type="STRING" id="59895.A0A124SB69"/>
<accession>A0A124SB69</accession>
<sequence>MDEPESSCLRASFCEFAPLMLMADNVAAAAASLRMLWVYLRTYALDQMVQAASSSTGLRTIKRVEQFLQELKVSYYPLCIYGCDIFYLRNSVYFLANILYLMNTVRGIEHGFNSFKLHLLQFQQVNLKPKVPTKAVCVEHLELRKEIFTLLNLQKFYKIRRKVHLIMKVHILKHQTRQRSLSPLKDDYEIGLQHGMDQDRTSNSDLKEPTLAIVDSKFEGGAIEELQNAFGGIVQAPMCRPWDREDLLKRLATFKSMTWFAKLE</sequence>
<keyword evidence="2" id="KW-1185">Reference proteome</keyword>
<evidence type="ECO:0000313" key="1">
    <source>
        <dbReference type="EMBL" id="KVH89711.1"/>
    </source>
</evidence>
<name>A0A124SB69_CYNCS</name>